<organism evidence="3 4">
    <name type="scientific">Clostridium cadaveris</name>
    <dbReference type="NCBI Taxonomy" id="1529"/>
    <lineage>
        <taxon>Bacteria</taxon>
        <taxon>Bacillati</taxon>
        <taxon>Bacillota</taxon>
        <taxon>Clostridia</taxon>
        <taxon>Eubacteriales</taxon>
        <taxon>Clostridiaceae</taxon>
        <taxon>Clostridium</taxon>
    </lineage>
</organism>
<evidence type="ECO:0000313" key="5">
    <source>
        <dbReference type="Proteomes" id="UP000246114"/>
    </source>
</evidence>
<feature type="transmembrane region" description="Helical" evidence="1">
    <location>
        <begin position="155"/>
        <end position="172"/>
    </location>
</feature>
<gene>
    <name evidence="2" type="ORF">DBY38_04010</name>
    <name evidence="3" type="ORF">SAMN04487885_103199</name>
</gene>
<dbReference type="Proteomes" id="UP000182135">
    <property type="component" value="Unassembled WGS sequence"/>
</dbReference>
<keyword evidence="1" id="KW-0472">Membrane</keyword>
<dbReference type="GeneID" id="90545124"/>
<reference evidence="3 4" key="1">
    <citation type="submission" date="2016-10" db="EMBL/GenBank/DDBJ databases">
        <authorList>
            <person name="de Groot N.N."/>
        </authorList>
    </citation>
    <scope>NUCLEOTIDE SEQUENCE [LARGE SCALE GENOMIC DNA]</scope>
    <source>
        <strain evidence="3 4">NLAE-zl-G419</strain>
    </source>
</reference>
<keyword evidence="4" id="KW-1185">Reference proteome</keyword>
<accession>A0A1I2JXZ8</accession>
<dbReference type="InterPro" id="IPR010374">
    <property type="entry name" value="DUF969"/>
</dbReference>
<evidence type="ECO:0000313" key="4">
    <source>
        <dbReference type="Proteomes" id="UP000182135"/>
    </source>
</evidence>
<feature type="transmembrane region" description="Helical" evidence="1">
    <location>
        <begin position="55"/>
        <end position="74"/>
    </location>
</feature>
<dbReference type="AlphaFoldDB" id="A0A1I2JXZ8"/>
<evidence type="ECO:0000313" key="3">
    <source>
        <dbReference type="EMBL" id="SFF59049.1"/>
    </source>
</evidence>
<name>A0A1I2JXZ8_9CLOT</name>
<dbReference type="EMBL" id="FOOE01000003">
    <property type="protein sequence ID" value="SFF59049.1"/>
    <property type="molecule type" value="Genomic_DNA"/>
</dbReference>
<dbReference type="OrthoDB" id="80065at2"/>
<dbReference type="EMBL" id="QAMZ01000019">
    <property type="protein sequence ID" value="PWL54672.1"/>
    <property type="molecule type" value="Genomic_DNA"/>
</dbReference>
<evidence type="ECO:0000313" key="2">
    <source>
        <dbReference type="EMBL" id="PWL54672.1"/>
    </source>
</evidence>
<protein>
    <submittedName>
        <fullName evidence="2">DUF969 domain-containing protein</fullName>
    </submittedName>
</protein>
<keyword evidence="1" id="KW-0812">Transmembrane</keyword>
<dbReference type="STRING" id="1529.SAMN04487885_103199"/>
<feature type="transmembrane region" description="Helical" evidence="1">
    <location>
        <begin position="192"/>
        <end position="210"/>
    </location>
</feature>
<dbReference type="Proteomes" id="UP000246114">
    <property type="component" value="Unassembled WGS sequence"/>
</dbReference>
<sequence>MIKLLGVLIVIIGFAIKMNPISIIMAAALVTSITGGLGIAGLLENLGNAFIANRSMCIFIIVMIATGTLERNGLKEAAANLISKAKNATSGLVIAFYGLMRVVFAAFNVGFGGVAGFVRPVIMPMTIGAIEATGNEPNEEHVDAIKGMSAGMENITWFFGQVLFVGGSGAILVQSTLAELGYNVELIDLAKVQIPVAVFATVLASIYYYLEDKKLFKKYYGSKETLSVKGGK</sequence>
<reference evidence="2 5" key="2">
    <citation type="submission" date="2018-03" db="EMBL/GenBank/DDBJ databases">
        <title>The uncultured portion of the human microbiome is neutrally assembled.</title>
        <authorList>
            <person name="Jeraldo P."/>
            <person name="Boardman L."/>
            <person name="White B.A."/>
            <person name="Nelson H."/>
            <person name="Goldenfeld N."/>
            <person name="Chia N."/>
        </authorList>
    </citation>
    <scope>NUCLEOTIDE SEQUENCE [LARGE SCALE GENOMIC DNA]</scope>
    <source>
        <strain evidence="2">CIM:MAG 903</strain>
    </source>
</reference>
<feature type="transmembrane region" description="Helical" evidence="1">
    <location>
        <begin position="94"/>
        <end position="118"/>
    </location>
</feature>
<dbReference type="eggNOG" id="COG3819">
    <property type="taxonomic scope" value="Bacteria"/>
</dbReference>
<evidence type="ECO:0000256" key="1">
    <source>
        <dbReference type="SAM" id="Phobius"/>
    </source>
</evidence>
<dbReference type="Pfam" id="PF06149">
    <property type="entry name" value="DUF969"/>
    <property type="match status" value="1"/>
</dbReference>
<keyword evidence="1" id="KW-1133">Transmembrane helix</keyword>
<proteinExistence type="predicted"/>
<dbReference type="RefSeq" id="WP_027640033.1">
    <property type="nucleotide sequence ID" value="NZ_BAAACD010000011.1"/>
</dbReference>
<feature type="transmembrane region" description="Helical" evidence="1">
    <location>
        <begin position="25"/>
        <end position="43"/>
    </location>
</feature>